<keyword evidence="3" id="KW-0731">Sigma factor</keyword>
<protein>
    <recommendedName>
        <fullName evidence="10">RNA polymerase sigma factor</fullName>
    </recommendedName>
</protein>
<dbReference type="InterPro" id="IPR039425">
    <property type="entry name" value="RNA_pol_sigma-70-like"/>
</dbReference>
<accession>A0A1F5JZD0</accession>
<dbReference type="EMBL" id="MFDB01000002">
    <property type="protein sequence ID" value="OGE33956.1"/>
    <property type="molecule type" value="Genomic_DNA"/>
</dbReference>
<dbReference type="InterPro" id="IPR013249">
    <property type="entry name" value="RNA_pol_sigma70_r4_t2"/>
</dbReference>
<dbReference type="InterPro" id="IPR007627">
    <property type="entry name" value="RNA_pol_sigma70_r2"/>
</dbReference>
<feature type="domain" description="RNA polymerase sigma factor 70 region 4 type 2" evidence="7">
    <location>
        <begin position="119"/>
        <end position="171"/>
    </location>
</feature>
<reference evidence="8 9" key="1">
    <citation type="journal article" date="2016" name="Nat. Commun.">
        <title>Thousands of microbial genomes shed light on interconnected biogeochemical processes in an aquifer system.</title>
        <authorList>
            <person name="Anantharaman K."/>
            <person name="Brown C.T."/>
            <person name="Hug L.A."/>
            <person name="Sharon I."/>
            <person name="Castelle C.J."/>
            <person name="Probst A.J."/>
            <person name="Thomas B.C."/>
            <person name="Singh A."/>
            <person name="Wilkins M.J."/>
            <person name="Karaoz U."/>
            <person name="Brodie E.L."/>
            <person name="Williams K.H."/>
            <person name="Hubbard S.S."/>
            <person name="Banfield J.F."/>
        </authorList>
    </citation>
    <scope>NUCLEOTIDE SEQUENCE [LARGE SCALE GENOMIC DNA]</scope>
</reference>
<dbReference type="NCBIfam" id="TIGR02937">
    <property type="entry name" value="sigma70-ECF"/>
    <property type="match status" value="1"/>
</dbReference>
<dbReference type="SUPFAM" id="SSF88946">
    <property type="entry name" value="Sigma2 domain of RNA polymerase sigma factors"/>
    <property type="match status" value="1"/>
</dbReference>
<dbReference type="CDD" id="cd06171">
    <property type="entry name" value="Sigma70_r4"/>
    <property type="match status" value="1"/>
</dbReference>
<organism evidence="8 9">
    <name type="scientific">Candidatus Daviesbacteria bacterium RIFCSPHIGHO2_02_FULL_41_10</name>
    <dbReference type="NCBI Taxonomy" id="1797774"/>
    <lineage>
        <taxon>Bacteria</taxon>
        <taxon>Candidatus Daviesiibacteriota</taxon>
    </lineage>
</organism>
<evidence type="ECO:0000259" key="6">
    <source>
        <dbReference type="Pfam" id="PF04542"/>
    </source>
</evidence>
<evidence type="ECO:0000313" key="9">
    <source>
        <dbReference type="Proteomes" id="UP000177258"/>
    </source>
</evidence>
<gene>
    <name evidence="8" type="ORF">A3D83_03515</name>
</gene>
<dbReference type="PANTHER" id="PTHR43133">
    <property type="entry name" value="RNA POLYMERASE ECF-TYPE SIGMA FACTO"/>
    <property type="match status" value="1"/>
</dbReference>
<dbReference type="PANTHER" id="PTHR43133:SF52">
    <property type="entry name" value="ECF RNA POLYMERASE SIGMA FACTOR SIGL"/>
    <property type="match status" value="1"/>
</dbReference>
<feature type="domain" description="RNA polymerase sigma-70 region 2" evidence="6">
    <location>
        <begin position="23"/>
        <end position="90"/>
    </location>
</feature>
<dbReference type="Gene3D" id="1.10.10.10">
    <property type="entry name" value="Winged helix-like DNA-binding domain superfamily/Winged helix DNA-binding domain"/>
    <property type="match status" value="1"/>
</dbReference>
<name>A0A1F5JZD0_9BACT</name>
<dbReference type="Proteomes" id="UP000177258">
    <property type="component" value="Unassembled WGS sequence"/>
</dbReference>
<dbReference type="InterPro" id="IPR014284">
    <property type="entry name" value="RNA_pol_sigma-70_dom"/>
</dbReference>
<keyword evidence="4" id="KW-0238">DNA-binding</keyword>
<evidence type="ECO:0000256" key="2">
    <source>
        <dbReference type="ARBA" id="ARBA00023015"/>
    </source>
</evidence>
<dbReference type="GO" id="GO:0016987">
    <property type="term" value="F:sigma factor activity"/>
    <property type="evidence" value="ECO:0007669"/>
    <property type="project" value="UniProtKB-KW"/>
</dbReference>
<evidence type="ECO:0000259" key="7">
    <source>
        <dbReference type="Pfam" id="PF08281"/>
    </source>
</evidence>
<evidence type="ECO:0008006" key="10">
    <source>
        <dbReference type="Google" id="ProtNLM"/>
    </source>
</evidence>
<evidence type="ECO:0000256" key="3">
    <source>
        <dbReference type="ARBA" id="ARBA00023082"/>
    </source>
</evidence>
<evidence type="ECO:0000256" key="5">
    <source>
        <dbReference type="ARBA" id="ARBA00023163"/>
    </source>
</evidence>
<evidence type="ECO:0000313" key="8">
    <source>
        <dbReference type="EMBL" id="OGE33956.1"/>
    </source>
</evidence>
<dbReference type="Pfam" id="PF08281">
    <property type="entry name" value="Sigma70_r4_2"/>
    <property type="match status" value="1"/>
</dbReference>
<dbReference type="InterPro" id="IPR013325">
    <property type="entry name" value="RNA_pol_sigma_r2"/>
</dbReference>
<evidence type="ECO:0000256" key="1">
    <source>
        <dbReference type="ARBA" id="ARBA00010641"/>
    </source>
</evidence>
<proteinExistence type="inferred from homology"/>
<dbReference type="SUPFAM" id="SSF88659">
    <property type="entry name" value="Sigma3 and sigma4 domains of RNA polymerase sigma factors"/>
    <property type="match status" value="1"/>
</dbReference>
<dbReference type="Pfam" id="PF04542">
    <property type="entry name" value="Sigma70_r2"/>
    <property type="match status" value="1"/>
</dbReference>
<comment type="caution">
    <text evidence="8">The sequence shown here is derived from an EMBL/GenBank/DDBJ whole genome shotgun (WGS) entry which is preliminary data.</text>
</comment>
<comment type="similarity">
    <text evidence="1">Belongs to the sigma-70 factor family. ECF subfamily.</text>
</comment>
<keyword evidence="2" id="KW-0805">Transcription regulation</keyword>
<dbReference type="GO" id="GO:0003677">
    <property type="term" value="F:DNA binding"/>
    <property type="evidence" value="ECO:0007669"/>
    <property type="project" value="UniProtKB-KW"/>
</dbReference>
<dbReference type="InterPro" id="IPR013324">
    <property type="entry name" value="RNA_pol_sigma_r3/r4-like"/>
</dbReference>
<keyword evidence="5" id="KW-0804">Transcription</keyword>
<dbReference type="InterPro" id="IPR036388">
    <property type="entry name" value="WH-like_DNA-bd_sf"/>
</dbReference>
<dbReference type="Gene3D" id="1.10.1740.10">
    <property type="match status" value="1"/>
</dbReference>
<sequence length="181" mass="21440">MDQEVSDLVHQARKGSKEAYGKLYTLNLKKIYRFIYYMVYDIKLAEDLTQDTFFKVWKSLSKYQEEKGTFTSYLFTVAHNLVIDYSRRKKEFRLDPEIAEAIASGEDIEDQMIRKERQEQVQYALAKLDGPDRQIVMLRFFEELPTREIAKIMDKKDGAIRVALYRALEKLKKILKGAKYE</sequence>
<evidence type="ECO:0000256" key="4">
    <source>
        <dbReference type="ARBA" id="ARBA00023125"/>
    </source>
</evidence>
<dbReference type="AlphaFoldDB" id="A0A1F5JZD0"/>
<dbReference type="GO" id="GO:0006352">
    <property type="term" value="P:DNA-templated transcription initiation"/>
    <property type="evidence" value="ECO:0007669"/>
    <property type="project" value="InterPro"/>
</dbReference>